<dbReference type="OrthoDB" id="9411915at2759"/>
<accession>A0A9D3QAY8</accession>
<keyword evidence="15" id="KW-1185">Reference proteome</keyword>
<evidence type="ECO:0000256" key="11">
    <source>
        <dbReference type="SAM" id="Phobius"/>
    </source>
</evidence>
<dbReference type="Gene3D" id="2.10.25.10">
    <property type="entry name" value="Laminin"/>
    <property type="match status" value="1"/>
</dbReference>
<evidence type="ECO:0000256" key="5">
    <source>
        <dbReference type="ARBA" id="ARBA00023030"/>
    </source>
</evidence>
<keyword evidence="2 9" id="KW-0245">EGF-like domain</keyword>
<dbReference type="GO" id="GO:0007173">
    <property type="term" value="P:epidermal growth factor receptor signaling pathway"/>
    <property type="evidence" value="ECO:0007669"/>
    <property type="project" value="TreeGrafter"/>
</dbReference>
<evidence type="ECO:0000256" key="4">
    <source>
        <dbReference type="ARBA" id="ARBA00022989"/>
    </source>
</evidence>
<dbReference type="GO" id="GO:0045840">
    <property type="term" value="P:positive regulation of mitotic nuclear division"/>
    <property type="evidence" value="ECO:0007669"/>
    <property type="project" value="TreeGrafter"/>
</dbReference>
<comment type="caution">
    <text evidence="9">Lacks conserved residue(s) required for the propagation of feature annotation.</text>
</comment>
<dbReference type="Proteomes" id="UP001046870">
    <property type="component" value="Chromosome 4"/>
</dbReference>
<feature type="domain" description="EGF-like" evidence="13">
    <location>
        <begin position="59"/>
        <end position="99"/>
    </location>
</feature>
<evidence type="ECO:0000256" key="10">
    <source>
        <dbReference type="SAM" id="MobiDB-lite"/>
    </source>
</evidence>
<evidence type="ECO:0000256" key="8">
    <source>
        <dbReference type="ARBA" id="ARBA00023180"/>
    </source>
</evidence>
<protein>
    <recommendedName>
        <fullName evidence="13">EGF-like domain-containing protein</fullName>
    </recommendedName>
</protein>
<dbReference type="GO" id="GO:0005154">
    <property type="term" value="F:epidermal growth factor receptor binding"/>
    <property type="evidence" value="ECO:0007669"/>
    <property type="project" value="TreeGrafter"/>
</dbReference>
<keyword evidence="3 11" id="KW-0812">Transmembrane</keyword>
<keyword evidence="5" id="KW-0339">Growth factor</keyword>
<keyword evidence="12" id="KW-0732">Signal</keyword>
<sequence>MHQLQRAIFTLTVTMALCWTLAKAAGLTESPLHAPQPTREPTPFSSVADSEETPRVLKLLKPCSGDDQGFCMNGQCSIHPDLNTPVCSCPQTYTGERCQHLVLDSHGEADPEKLIAIGVAVALLLCGLIGALYCCVRKRCEKQKPYQIHSDLAI</sequence>
<evidence type="ECO:0000256" key="1">
    <source>
        <dbReference type="ARBA" id="ARBA00004479"/>
    </source>
</evidence>
<evidence type="ECO:0000256" key="6">
    <source>
        <dbReference type="ARBA" id="ARBA00023136"/>
    </source>
</evidence>
<dbReference type="PANTHER" id="PTHR10740">
    <property type="entry name" value="TRANSFORMING GROWTH FACTOR ALPHA"/>
    <property type="match status" value="1"/>
</dbReference>
<name>A0A9D3QAY8_MEGAT</name>
<evidence type="ECO:0000256" key="9">
    <source>
        <dbReference type="PROSITE-ProRule" id="PRU00076"/>
    </source>
</evidence>
<dbReference type="PANTHER" id="PTHR10740:SF10">
    <property type="entry name" value="EPIGEN"/>
    <property type="match status" value="1"/>
</dbReference>
<feature type="chain" id="PRO_5039479275" description="EGF-like domain-containing protein" evidence="12">
    <location>
        <begin position="25"/>
        <end position="154"/>
    </location>
</feature>
<evidence type="ECO:0000256" key="2">
    <source>
        <dbReference type="ARBA" id="ARBA00022536"/>
    </source>
</evidence>
<keyword evidence="8" id="KW-0325">Glycoprotein</keyword>
<dbReference type="GO" id="GO:0005615">
    <property type="term" value="C:extracellular space"/>
    <property type="evidence" value="ECO:0007669"/>
    <property type="project" value="TreeGrafter"/>
</dbReference>
<dbReference type="GO" id="GO:0008083">
    <property type="term" value="F:growth factor activity"/>
    <property type="evidence" value="ECO:0007669"/>
    <property type="project" value="UniProtKB-KW"/>
</dbReference>
<gene>
    <name evidence="14" type="ORF">MATL_G00063270</name>
</gene>
<evidence type="ECO:0000256" key="12">
    <source>
        <dbReference type="SAM" id="SignalP"/>
    </source>
</evidence>
<feature type="transmembrane region" description="Helical" evidence="11">
    <location>
        <begin position="114"/>
        <end position="136"/>
    </location>
</feature>
<feature type="disulfide bond" evidence="9">
    <location>
        <begin position="89"/>
        <end position="98"/>
    </location>
</feature>
<keyword evidence="4 11" id="KW-1133">Transmembrane helix</keyword>
<dbReference type="InterPro" id="IPR000742">
    <property type="entry name" value="EGF"/>
</dbReference>
<comment type="caution">
    <text evidence="14">The sequence shown here is derived from an EMBL/GenBank/DDBJ whole genome shotgun (WGS) entry which is preliminary data.</text>
</comment>
<dbReference type="EMBL" id="JAFDVH010000004">
    <property type="protein sequence ID" value="KAG7481097.1"/>
    <property type="molecule type" value="Genomic_DNA"/>
</dbReference>
<dbReference type="PROSITE" id="PS00022">
    <property type="entry name" value="EGF_1"/>
    <property type="match status" value="1"/>
</dbReference>
<proteinExistence type="predicted"/>
<dbReference type="AlphaFoldDB" id="A0A9D3QAY8"/>
<comment type="subcellular location">
    <subcellularLocation>
        <location evidence="1">Membrane</location>
        <topology evidence="1">Single-pass type I membrane protein</topology>
    </subcellularLocation>
</comment>
<feature type="signal peptide" evidence="12">
    <location>
        <begin position="1"/>
        <end position="24"/>
    </location>
</feature>
<evidence type="ECO:0000256" key="3">
    <source>
        <dbReference type="ARBA" id="ARBA00022692"/>
    </source>
</evidence>
<evidence type="ECO:0000256" key="7">
    <source>
        <dbReference type="ARBA" id="ARBA00023157"/>
    </source>
</evidence>
<keyword evidence="6 11" id="KW-0472">Membrane</keyword>
<keyword evidence="7 9" id="KW-1015">Disulfide bond</keyword>
<dbReference type="GO" id="GO:0008284">
    <property type="term" value="P:positive regulation of cell population proliferation"/>
    <property type="evidence" value="ECO:0007669"/>
    <property type="project" value="TreeGrafter"/>
</dbReference>
<dbReference type="SUPFAM" id="SSF57196">
    <property type="entry name" value="EGF/Laminin"/>
    <property type="match status" value="1"/>
</dbReference>
<evidence type="ECO:0000313" key="15">
    <source>
        <dbReference type="Proteomes" id="UP001046870"/>
    </source>
</evidence>
<organism evidence="14 15">
    <name type="scientific">Megalops atlanticus</name>
    <name type="common">Tarpon</name>
    <name type="synonym">Clupea gigantea</name>
    <dbReference type="NCBI Taxonomy" id="7932"/>
    <lineage>
        <taxon>Eukaryota</taxon>
        <taxon>Metazoa</taxon>
        <taxon>Chordata</taxon>
        <taxon>Craniata</taxon>
        <taxon>Vertebrata</taxon>
        <taxon>Euteleostomi</taxon>
        <taxon>Actinopterygii</taxon>
        <taxon>Neopterygii</taxon>
        <taxon>Teleostei</taxon>
        <taxon>Elopiformes</taxon>
        <taxon>Megalopidae</taxon>
        <taxon>Megalops</taxon>
    </lineage>
</organism>
<feature type="region of interest" description="Disordered" evidence="10">
    <location>
        <begin position="30"/>
        <end position="51"/>
    </location>
</feature>
<dbReference type="PROSITE" id="PS50026">
    <property type="entry name" value="EGF_3"/>
    <property type="match status" value="1"/>
</dbReference>
<reference evidence="14" key="1">
    <citation type="submission" date="2021-01" db="EMBL/GenBank/DDBJ databases">
        <authorList>
            <person name="Zahm M."/>
            <person name="Roques C."/>
            <person name="Cabau C."/>
            <person name="Klopp C."/>
            <person name="Donnadieu C."/>
            <person name="Jouanno E."/>
            <person name="Lampietro C."/>
            <person name="Louis A."/>
            <person name="Herpin A."/>
            <person name="Echchiki A."/>
            <person name="Berthelot C."/>
            <person name="Parey E."/>
            <person name="Roest-Crollius H."/>
            <person name="Braasch I."/>
            <person name="Postlethwait J."/>
            <person name="Bobe J."/>
            <person name="Montfort J."/>
            <person name="Bouchez O."/>
            <person name="Begum T."/>
            <person name="Mejri S."/>
            <person name="Adams A."/>
            <person name="Chen W.-J."/>
            <person name="Guiguen Y."/>
        </authorList>
    </citation>
    <scope>NUCLEOTIDE SEQUENCE</scope>
    <source>
        <strain evidence="14">YG-15Mar2019-1</strain>
        <tissue evidence="14">Brain</tissue>
    </source>
</reference>
<dbReference type="GO" id="GO:0016020">
    <property type="term" value="C:membrane"/>
    <property type="evidence" value="ECO:0007669"/>
    <property type="project" value="UniProtKB-SubCell"/>
</dbReference>
<evidence type="ECO:0000313" key="14">
    <source>
        <dbReference type="EMBL" id="KAG7481097.1"/>
    </source>
</evidence>
<evidence type="ECO:0000259" key="13">
    <source>
        <dbReference type="PROSITE" id="PS50026"/>
    </source>
</evidence>